<evidence type="ECO:0000313" key="4">
    <source>
        <dbReference type="EMBL" id="MFC3267213.1"/>
    </source>
</evidence>
<comment type="caution">
    <text evidence="4">The sequence shown here is derived from an EMBL/GenBank/DDBJ whole genome shotgun (WGS) entry which is preliminary data.</text>
</comment>
<dbReference type="RefSeq" id="WP_376868980.1">
    <property type="nucleotide sequence ID" value="NZ_JBHRUV010000095.1"/>
</dbReference>
<keyword evidence="2" id="KW-1133">Transmembrane helix</keyword>
<feature type="compositionally biased region" description="Low complexity" evidence="1">
    <location>
        <begin position="88"/>
        <end position="106"/>
    </location>
</feature>
<feature type="domain" description="SPOR" evidence="3">
    <location>
        <begin position="405"/>
        <end position="487"/>
    </location>
</feature>
<keyword evidence="5" id="KW-1185">Reference proteome</keyword>
<organism evidence="4 5">
    <name type="scientific">Camelimonas abortus</name>
    <dbReference type="NCBI Taxonomy" id="1017184"/>
    <lineage>
        <taxon>Bacteria</taxon>
        <taxon>Pseudomonadati</taxon>
        <taxon>Pseudomonadota</taxon>
        <taxon>Alphaproteobacteria</taxon>
        <taxon>Hyphomicrobiales</taxon>
        <taxon>Chelatococcaceae</taxon>
        <taxon>Camelimonas</taxon>
    </lineage>
</organism>
<feature type="compositionally biased region" description="Basic and acidic residues" evidence="1">
    <location>
        <begin position="122"/>
        <end position="131"/>
    </location>
</feature>
<keyword evidence="2" id="KW-0812">Transmembrane</keyword>
<gene>
    <name evidence="4" type="ORF">ACFOEX_12765</name>
</gene>
<sequence length="487" mass="49114">MTHQSSYRDDAAARDAQVLGALEAELGLAGPAPEPRQQPAEDARLAELARIVGQNDRFRELLRSPALAAPPPEPVPQWDGGVAGAAGSGPAPQAGPAQAAGHGFAARPEAPLAATGHAARGGGHDGGHDGGHVAGHVSAHGAAWGAGHGAAWEAPAGAGPELDPDPLVALEGARLRRRRPSRRPLYAAAAVVALCVAGSAGWYAMSGPGGVAEGDAPTIHADAQPVKVRPPAENAAEPLSTKEIYEQLAGPPANTRVVANNEQPVDVEQTLRQQRAAAIAAGRLPSEAGEVATFGGGVAPLPVAGGNRDPREGLGEPRRVRTVSIGPDGKVRESQPSGAAAAPATPAAKSQSAPVRAAQAQPQGHAPQAAAKIAERAPQGGFDSTTTGSVGRADAVAARPAPKAQAGRGGFAVQLGAPGSEEEARKLAASLKRRFTVLSGYATAVVRAESNGRTVYRLRVPGLSREDAVNLCQQLKSLGGSCFVAQG</sequence>
<dbReference type="InterPro" id="IPR007730">
    <property type="entry name" value="SPOR-like_dom"/>
</dbReference>
<dbReference type="EMBL" id="JBHRUV010000095">
    <property type="protein sequence ID" value="MFC3267213.1"/>
    <property type="molecule type" value="Genomic_DNA"/>
</dbReference>
<dbReference type="SUPFAM" id="SSF110997">
    <property type="entry name" value="Sporulation related repeat"/>
    <property type="match status" value="1"/>
</dbReference>
<feature type="region of interest" description="Disordered" evidence="1">
    <location>
        <begin position="297"/>
        <end position="389"/>
    </location>
</feature>
<proteinExistence type="predicted"/>
<evidence type="ECO:0000256" key="1">
    <source>
        <dbReference type="SAM" id="MobiDB-lite"/>
    </source>
</evidence>
<dbReference type="Gene3D" id="3.30.70.1070">
    <property type="entry name" value="Sporulation related repeat"/>
    <property type="match status" value="1"/>
</dbReference>
<protein>
    <submittedName>
        <fullName evidence="4">SPOR domain-containing protein</fullName>
    </submittedName>
</protein>
<dbReference type="Proteomes" id="UP001595536">
    <property type="component" value="Unassembled WGS sequence"/>
</dbReference>
<evidence type="ECO:0000259" key="3">
    <source>
        <dbReference type="PROSITE" id="PS51724"/>
    </source>
</evidence>
<reference evidence="5" key="1">
    <citation type="journal article" date="2019" name="Int. J. Syst. Evol. Microbiol.">
        <title>The Global Catalogue of Microorganisms (GCM) 10K type strain sequencing project: providing services to taxonomists for standard genome sequencing and annotation.</title>
        <authorList>
            <consortium name="The Broad Institute Genomics Platform"/>
            <consortium name="The Broad Institute Genome Sequencing Center for Infectious Disease"/>
            <person name="Wu L."/>
            <person name="Ma J."/>
        </authorList>
    </citation>
    <scope>NUCLEOTIDE SEQUENCE [LARGE SCALE GENOMIC DNA]</scope>
    <source>
        <strain evidence="5">CCM 7941</strain>
    </source>
</reference>
<evidence type="ECO:0000313" key="5">
    <source>
        <dbReference type="Proteomes" id="UP001595536"/>
    </source>
</evidence>
<feature type="compositionally biased region" description="Low complexity" evidence="1">
    <location>
        <begin position="334"/>
        <end position="371"/>
    </location>
</feature>
<name>A0ABV7LJ68_9HYPH</name>
<accession>A0ABV7LJ68</accession>
<feature type="compositionally biased region" description="Basic and acidic residues" evidence="1">
    <location>
        <begin position="308"/>
        <end position="319"/>
    </location>
</feature>
<evidence type="ECO:0000256" key="2">
    <source>
        <dbReference type="SAM" id="Phobius"/>
    </source>
</evidence>
<keyword evidence="2" id="KW-0472">Membrane</keyword>
<dbReference type="PROSITE" id="PS51724">
    <property type="entry name" value="SPOR"/>
    <property type="match status" value="1"/>
</dbReference>
<feature type="region of interest" description="Disordered" evidence="1">
    <location>
        <begin position="24"/>
        <end position="44"/>
    </location>
</feature>
<dbReference type="InterPro" id="IPR036680">
    <property type="entry name" value="SPOR-like_sf"/>
</dbReference>
<feature type="region of interest" description="Disordered" evidence="1">
    <location>
        <begin position="63"/>
        <end position="136"/>
    </location>
</feature>
<feature type="transmembrane region" description="Helical" evidence="2">
    <location>
        <begin position="184"/>
        <end position="205"/>
    </location>
</feature>
<dbReference type="Pfam" id="PF05036">
    <property type="entry name" value="SPOR"/>
    <property type="match status" value="1"/>
</dbReference>